<reference evidence="1 3" key="1">
    <citation type="journal article" date="2013" name="PLoS ONE">
        <title>Predicting the Proteins of Angomonas deanei, Strigomonas culicis and Their Respective Endosymbionts Reveals New Aspects of the Trypanosomatidae Family.</title>
        <authorList>
            <person name="Motta M.C."/>
            <person name="Martins A.C."/>
            <person name="de Souza S.S."/>
            <person name="Catta-Preta C.M."/>
            <person name="Silva R."/>
            <person name="Klein C.C."/>
            <person name="de Almeida L.G."/>
            <person name="de Lima Cunha O."/>
            <person name="Ciapina L.P."/>
            <person name="Brocchi M."/>
            <person name="Colabardini A.C."/>
            <person name="de Araujo Lima B."/>
            <person name="Machado C.R."/>
            <person name="de Almeida Soares C.M."/>
            <person name="Probst C.M."/>
            <person name="de Menezes C.B."/>
            <person name="Thompson C.E."/>
            <person name="Bartholomeu D.C."/>
            <person name="Gradia D.F."/>
            <person name="Pavoni D.P."/>
            <person name="Grisard E.C."/>
            <person name="Fantinatti-Garboggini F."/>
            <person name="Marchini F.K."/>
            <person name="Rodrigues-Luiz G.F."/>
            <person name="Wagner G."/>
            <person name="Goldman G.H."/>
            <person name="Fietto J.L."/>
            <person name="Elias M.C."/>
            <person name="Goldman M.H."/>
            <person name="Sagot M.F."/>
            <person name="Pereira M."/>
            <person name="Stoco P.H."/>
            <person name="de Mendonca-Neto R.P."/>
            <person name="Teixeira S.M."/>
            <person name="Maciel T.E."/>
            <person name="de Oliveira Mendes T.A."/>
            <person name="Urmenyi T.P."/>
            <person name="de Souza W."/>
            <person name="Schenkman S."/>
            <person name="de Vasconcelos A.T."/>
        </authorList>
    </citation>
    <scope>NUCLEOTIDE SEQUENCE [LARGE SCALE GENOMIC DNA]</scope>
</reference>
<dbReference type="CDD" id="cd09212">
    <property type="entry name" value="PUB"/>
    <property type="match status" value="1"/>
</dbReference>
<proteinExistence type="predicted"/>
<organism evidence="1 3">
    <name type="scientific">Strigomonas culicis</name>
    <dbReference type="NCBI Taxonomy" id="28005"/>
    <lineage>
        <taxon>Eukaryota</taxon>
        <taxon>Discoba</taxon>
        <taxon>Euglenozoa</taxon>
        <taxon>Kinetoplastea</taxon>
        <taxon>Metakinetoplastina</taxon>
        <taxon>Trypanosomatida</taxon>
        <taxon>Trypanosomatidae</taxon>
        <taxon>Strigomonadinae</taxon>
        <taxon>Strigomonas</taxon>
    </lineage>
</organism>
<protein>
    <submittedName>
        <fullName evidence="1">Uncharacterized protein</fullName>
    </submittedName>
</protein>
<dbReference type="EMBL" id="ATMH01002406">
    <property type="protein sequence ID" value="EPY33222.1"/>
    <property type="molecule type" value="Genomic_DNA"/>
</dbReference>
<dbReference type="EMBL" id="ATMH01007431">
    <property type="protein sequence ID" value="EPY23837.1"/>
    <property type="molecule type" value="Genomic_DNA"/>
</dbReference>
<sequence length="297" mass="34163">MDDLWIKENGDSVIHAIDHVFRRLLANLLLDFDNPKFHAVRASNSAIHRNTEGLSHEFIKHLFHLIGFQYDTTTEAWHFSGSKESIEGADAELSRIETLIKIENEVPLIPSTLKRRQEDEERVKQELLEKFHNDRKHTSDDDPIIEPSNTFCPEDFTAITPELTSAVKKALLNTGRVRNAFFEHKDLTIRVMKHGRVYACTAKCDNTCLEAHWHIVTRNVLYSYIAHLSPDGKVLNHLGMEYGYQYNSMPGTPNFRKTVCFTAKLVSPDGQLLKNEHPNKAVENCIYCQQPFHKLLL</sequence>
<dbReference type="Gene3D" id="1.20.58.2190">
    <property type="match status" value="1"/>
</dbReference>
<evidence type="ECO:0000313" key="2">
    <source>
        <dbReference type="EMBL" id="EPY33222.1"/>
    </source>
</evidence>
<reference evidence="1" key="2">
    <citation type="submission" date="2013-03" db="EMBL/GenBank/DDBJ databases">
        <authorList>
            <person name="Motta M.C.M."/>
            <person name="Martins A.C.A."/>
            <person name="Preta C.M.C.C."/>
            <person name="Silva R."/>
            <person name="de Souza S.S."/>
            <person name="Klein C.C."/>
            <person name="de Almeida L.G.P."/>
            <person name="Cunha O.L."/>
            <person name="Colabardini A.C."/>
            <person name="Lima B.A."/>
            <person name="Machado C.R."/>
            <person name="Soares C.M.A."/>
            <person name="de Menezes C.B.A."/>
            <person name="Bartolomeu D.C."/>
            <person name="Grisard E.C."/>
            <person name="Fantinatti-Garboggini F."/>
            <person name="Rodrigues-Luiz G.F."/>
            <person name="Wagner G."/>
            <person name="Goldman G.H."/>
            <person name="Fietto J.L.R."/>
            <person name="Ciapina L.P."/>
            <person name="Brocchi M."/>
            <person name="Elias M.C."/>
            <person name="Goldman M.H.S."/>
            <person name="Sagot M.-F."/>
            <person name="Pereira M."/>
            <person name="Stoco P.H."/>
            <person name="Teixeira S.M.R."/>
            <person name="de Mendonca-Neto R.P."/>
            <person name="Maciel T.E.F."/>
            <person name="Mendes T.A.O."/>
            <person name="Urmenyi T.P."/>
            <person name="Teixeira M.M.G."/>
            <person name="de Camargo E.F.P."/>
            <person name="de Sousa W."/>
            <person name="Schenkman S."/>
            <person name="de Vasconcelos A.T.R."/>
        </authorList>
    </citation>
    <scope>NUCLEOTIDE SEQUENCE</scope>
</reference>
<evidence type="ECO:0000313" key="3">
    <source>
        <dbReference type="Proteomes" id="UP000015354"/>
    </source>
</evidence>
<name>S9TZ71_9TRYP</name>
<dbReference type="SUPFAM" id="SSF143503">
    <property type="entry name" value="PUG domain-like"/>
    <property type="match status" value="1"/>
</dbReference>
<dbReference type="Proteomes" id="UP000015354">
    <property type="component" value="Unassembled WGS sequence"/>
</dbReference>
<comment type="caution">
    <text evidence="1">The sequence shown here is derived from an EMBL/GenBank/DDBJ whole genome shotgun (WGS) entry which is preliminary data.</text>
</comment>
<dbReference type="InterPro" id="IPR036339">
    <property type="entry name" value="PUB-like_dom_sf"/>
</dbReference>
<dbReference type="OrthoDB" id="336240at2759"/>
<evidence type="ECO:0000313" key="1">
    <source>
        <dbReference type="EMBL" id="EPY23837.1"/>
    </source>
</evidence>
<keyword evidence="3" id="KW-1185">Reference proteome</keyword>
<accession>S9TZ71</accession>
<dbReference type="AlphaFoldDB" id="S9TZ71"/>
<gene>
    <name evidence="2" type="ORF">STCU_02406</name>
    <name evidence="1" type="ORF">STCU_07431</name>
</gene>